<reference evidence="1" key="2">
    <citation type="submission" date="2023-01" db="EMBL/GenBank/DDBJ databases">
        <title>Draft genome sequence of Algimonas porphyrae strain NBRC 108216.</title>
        <authorList>
            <person name="Sun Q."/>
            <person name="Mori K."/>
        </authorList>
    </citation>
    <scope>NUCLEOTIDE SEQUENCE</scope>
    <source>
        <strain evidence="1">NBRC 108216</strain>
    </source>
</reference>
<keyword evidence="2" id="KW-1185">Reference proteome</keyword>
<proteinExistence type="predicted"/>
<accession>A0ABQ5UZQ5</accession>
<reference evidence="1" key="1">
    <citation type="journal article" date="2014" name="Int. J. Syst. Evol. Microbiol.">
        <title>Complete genome of a new Firmicutes species belonging to the dominant human colonic microbiota ('Ruminococcus bicirculans') reveals two chromosomes and a selective capacity to utilize plant glucans.</title>
        <authorList>
            <consortium name="NISC Comparative Sequencing Program"/>
            <person name="Wegmann U."/>
            <person name="Louis P."/>
            <person name="Goesmann A."/>
            <person name="Henrissat B."/>
            <person name="Duncan S.H."/>
            <person name="Flint H.J."/>
        </authorList>
    </citation>
    <scope>NUCLEOTIDE SEQUENCE</scope>
    <source>
        <strain evidence="1">NBRC 108216</strain>
    </source>
</reference>
<dbReference type="EMBL" id="BSNJ01000003">
    <property type="protein sequence ID" value="GLQ20623.1"/>
    <property type="molecule type" value="Genomic_DNA"/>
</dbReference>
<protein>
    <recommendedName>
        <fullName evidence="3">DNA-binding protein</fullName>
    </recommendedName>
</protein>
<evidence type="ECO:0000313" key="2">
    <source>
        <dbReference type="Proteomes" id="UP001161390"/>
    </source>
</evidence>
<dbReference type="Proteomes" id="UP001161390">
    <property type="component" value="Unassembled WGS sequence"/>
</dbReference>
<gene>
    <name evidence="1" type="ORF">GCM10007854_15780</name>
</gene>
<comment type="caution">
    <text evidence="1">The sequence shown here is derived from an EMBL/GenBank/DDBJ whole genome shotgun (WGS) entry which is preliminary data.</text>
</comment>
<dbReference type="RefSeq" id="WP_284371375.1">
    <property type="nucleotide sequence ID" value="NZ_BSNJ01000003.1"/>
</dbReference>
<evidence type="ECO:0008006" key="3">
    <source>
        <dbReference type="Google" id="ProtNLM"/>
    </source>
</evidence>
<sequence length="92" mass="10065">MAKSFSSTADAEQAVYKCLEGVVSVHDITSKFSVNTYRLYEAVDGETFVGARERALERLAAENPKAFSALPKAGKLRRGVFGKPIDPLPLFE</sequence>
<name>A0ABQ5UZQ5_9PROT</name>
<organism evidence="1 2">
    <name type="scientific">Algimonas porphyrae</name>
    <dbReference type="NCBI Taxonomy" id="1128113"/>
    <lineage>
        <taxon>Bacteria</taxon>
        <taxon>Pseudomonadati</taxon>
        <taxon>Pseudomonadota</taxon>
        <taxon>Alphaproteobacteria</taxon>
        <taxon>Maricaulales</taxon>
        <taxon>Robiginitomaculaceae</taxon>
        <taxon>Algimonas</taxon>
    </lineage>
</organism>
<evidence type="ECO:0000313" key="1">
    <source>
        <dbReference type="EMBL" id="GLQ20623.1"/>
    </source>
</evidence>